<dbReference type="RefSeq" id="WP_184914061.1">
    <property type="nucleotide sequence ID" value="NZ_JACHJR010000001.1"/>
</dbReference>
<dbReference type="EMBL" id="JACHJR010000001">
    <property type="protein sequence ID" value="MBB4946808.1"/>
    <property type="molecule type" value="Genomic_DNA"/>
</dbReference>
<evidence type="ECO:0000256" key="1">
    <source>
        <dbReference type="SAM" id="MobiDB-lite"/>
    </source>
</evidence>
<evidence type="ECO:0000313" key="3">
    <source>
        <dbReference type="Proteomes" id="UP000573327"/>
    </source>
</evidence>
<name>A0A7W7SBI2_9ACTN</name>
<keyword evidence="3" id="KW-1185">Reference proteome</keyword>
<dbReference type="Proteomes" id="UP000573327">
    <property type="component" value="Unassembled WGS sequence"/>
</dbReference>
<gene>
    <name evidence="2" type="ORF">F4556_002343</name>
</gene>
<accession>A0A7W7SBI2</accession>
<proteinExistence type="predicted"/>
<organism evidence="2 3">
    <name type="scientific">Kitasatospora gansuensis</name>
    <dbReference type="NCBI Taxonomy" id="258050"/>
    <lineage>
        <taxon>Bacteria</taxon>
        <taxon>Bacillati</taxon>
        <taxon>Actinomycetota</taxon>
        <taxon>Actinomycetes</taxon>
        <taxon>Kitasatosporales</taxon>
        <taxon>Streptomycetaceae</taxon>
        <taxon>Kitasatospora</taxon>
    </lineage>
</organism>
<reference evidence="2 3" key="1">
    <citation type="submission" date="2020-08" db="EMBL/GenBank/DDBJ databases">
        <title>Sequencing the genomes of 1000 actinobacteria strains.</title>
        <authorList>
            <person name="Klenk H.-P."/>
        </authorList>
    </citation>
    <scope>NUCLEOTIDE SEQUENCE [LARGE SCALE GENOMIC DNA]</scope>
    <source>
        <strain evidence="2 3">DSM 44786</strain>
    </source>
</reference>
<evidence type="ECO:0000313" key="2">
    <source>
        <dbReference type="EMBL" id="MBB4946808.1"/>
    </source>
</evidence>
<sequence>MSDTIEIPADLIDLHRQWAETDQAVHQRIAEIEQHEAEHGRPPLPTTPDDPGRANDQLAQLRQARSDAAAAVRARVAEVAGDPARRWAVQAALLEAAAEPVAV</sequence>
<feature type="region of interest" description="Disordered" evidence="1">
    <location>
        <begin position="32"/>
        <end position="54"/>
    </location>
</feature>
<feature type="compositionally biased region" description="Basic and acidic residues" evidence="1">
    <location>
        <begin position="32"/>
        <end position="41"/>
    </location>
</feature>
<protein>
    <submittedName>
        <fullName evidence="2">Uncharacterized protein</fullName>
    </submittedName>
</protein>
<dbReference type="AlphaFoldDB" id="A0A7W7SBI2"/>
<comment type="caution">
    <text evidence="2">The sequence shown here is derived from an EMBL/GenBank/DDBJ whole genome shotgun (WGS) entry which is preliminary data.</text>
</comment>